<dbReference type="GO" id="GO:0005524">
    <property type="term" value="F:ATP binding"/>
    <property type="evidence" value="ECO:0007669"/>
    <property type="project" value="UniProtKB-KW"/>
</dbReference>
<dbReference type="GO" id="GO:0016020">
    <property type="term" value="C:membrane"/>
    <property type="evidence" value="ECO:0007669"/>
    <property type="project" value="InterPro"/>
</dbReference>
<evidence type="ECO:0000256" key="8">
    <source>
        <dbReference type="ARBA" id="ARBA00023012"/>
    </source>
</evidence>
<evidence type="ECO:0000313" key="12">
    <source>
        <dbReference type="Proteomes" id="UP000366872"/>
    </source>
</evidence>
<feature type="transmembrane region" description="Helical" evidence="9">
    <location>
        <begin position="7"/>
        <end position="26"/>
    </location>
</feature>
<keyword evidence="4" id="KW-0808">Transferase</keyword>
<organism evidence="11 12">
    <name type="scientific">Pontiella desulfatans</name>
    <dbReference type="NCBI Taxonomy" id="2750659"/>
    <lineage>
        <taxon>Bacteria</taxon>
        <taxon>Pseudomonadati</taxon>
        <taxon>Kiritimatiellota</taxon>
        <taxon>Kiritimatiellia</taxon>
        <taxon>Kiritimatiellales</taxon>
        <taxon>Pontiellaceae</taxon>
        <taxon>Pontiella</taxon>
    </lineage>
</organism>
<feature type="transmembrane region" description="Helical" evidence="9">
    <location>
        <begin position="77"/>
        <end position="96"/>
    </location>
</feature>
<evidence type="ECO:0000256" key="3">
    <source>
        <dbReference type="ARBA" id="ARBA00022553"/>
    </source>
</evidence>
<evidence type="ECO:0000259" key="10">
    <source>
        <dbReference type="Pfam" id="PF07730"/>
    </source>
</evidence>
<dbReference type="EMBL" id="CAAHFG010000004">
    <property type="protein sequence ID" value="VGO17236.1"/>
    <property type="molecule type" value="Genomic_DNA"/>
</dbReference>
<gene>
    <name evidence="11" type="primary">degS</name>
    <name evidence="11" type="ORF">PDESU_05832</name>
</gene>
<dbReference type="EC" id="2.7.13.3" evidence="2"/>
<keyword evidence="8" id="KW-0902">Two-component regulatory system</keyword>
<keyword evidence="7" id="KW-0067">ATP-binding</keyword>
<evidence type="ECO:0000256" key="2">
    <source>
        <dbReference type="ARBA" id="ARBA00012438"/>
    </source>
</evidence>
<evidence type="ECO:0000256" key="1">
    <source>
        <dbReference type="ARBA" id="ARBA00000085"/>
    </source>
</evidence>
<keyword evidence="9" id="KW-0472">Membrane</keyword>
<feature type="domain" description="Signal transduction histidine kinase subgroup 3 dimerisation and phosphoacceptor" evidence="10">
    <location>
        <begin position="136"/>
        <end position="199"/>
    </location>
</feature>
<sequence>MSSTTLPYCLAWLFFFAFSFTMFPVWHENTFIPTIPLLGTGAWLYGRTRGLLLIIPALFFNALLLSGIHADLARYPMAKLPGVAIYIVAVLFIGTLRQNLEAFKEANERLDQTVSKRNLELSAVARKLLEHSESMRTLVGQELHDGIGQQLTGIQLYVASLAEQLCSEHCPCAEMARALSNRAQTTHNLVRRAARSLFPVQIPEVGLLPALRELAAGFEDLRGVRITVASFCEPEVSHETALQCFRICQDALLLILNQTQSKTIYIGIDTTPSSITLSISYNGTSIARQMADSTQGRLIDYRLLQIQGTMEIMHTSPKTESLVFEAPHPERTLAA</sequence>
<name>A0A6C2UDE5_PONDE</name>
<dbReference type="AlphaFoldDB" id="A0A6C2UDE5"/>
<evidence type="ECO:0000313" key="11">
    <source>
        <dbReference type="EMBL" id="VGO17236.1"/>
    </source>
</evidence>
<evidence type="ECO:0000256" key="9">
    <source>
        <dbReference type="SAM" id="Phobius"/>
    </source>
</evidence>
<evidence type="ECO:0000256" key="7">
    <source>
        <dbReference type="ARBA" id="ARBA00022840"/>
    </source>
</evidence>
<evidence type="ECO:0000256" key="4">
    <source>
        <dbReference type="ARBA" id="ARBA00022679"/>
    </source>
</evidence>
<dbReference type="PANTHER" id="PTHR24421:SF10">
    <property type="entry name" value="NITRATE_NITRITE SENSOR PROTEIN NARQ"/>
    <property type="match status" value="1"/>
</dbReference>
<dbReference type="Pfam" id="PF07730">
    <property type="entry name" value="HisKA_3"/>
    <property type="match status" value="1"/>
</dbReference>
<keyword evidence="9" id="KW-1133">Transmembrane helix</keyword>
<comment type="catalytic activity">
    <reaction evidence="1">
        <text>ATP + protein L-histidine = ADP + protein N-phospho-L-histidine.</text>
        <dbReference type="EC" id="2.7.13.3"/>
    </reaction>
</comment>
<keyword evidence="9" id="KW-0812">Transmembrane</keyword>
<feature type="transmembrane region" description="Helical" evidence="9">
    <location>
        <begin position="46"/>
        <end position="65"/>
    </location>
</feature>
<dbReference type="GO" id="GO:0046983">
    <property type="term" value="F:protein dimerization activity"/>
    <property type="evidence" value="ECO:0007669"/>
    <property type="project" value="InterPro"/>
</dbReference>
<reference evidence="11 12" key="1">
    <citation type="submission" date="2019-04" db="EMBL/GenBank/DDBJ databases">
        <authorList>
            <person name="Van Vliet M D."/>
        </authorList>
    </citation>
    <scope>NUCLEOTIDE SEQUENCE [LARGE SCALE GENOMIC DNA]</scope>
    <source>
        <strain evidence="11 12">F1</strain>
    </source>
</reference>
<dbReference type="GO" id="GO:0000155">
    <property type="term" value="F:phosphorelay sensor kinase activity"/>
    <property type="evidence" value="ECO:0007669"/>
    <property type="project" value="InterPro"/>
</dbReference>
<dbReference type="PANTHER" id="PTHR24421">
    <property type="entry name" value="NITRATE/NITRITE SENSOR PROTEIN NARX-RELATED"/>
    <property type="match status" value="1"/>
</dbReference>
<keyword evidence="6 11" id="KW-0418">Kinase</keyword>
<evidence type="ECO:0000256" key="6">
    <source>
        <dbReference type="ARBA" id="ARBA00022777"/>
    </source>
</evidence>
<protein>
    <recommendedName>
        <fullName evidence="2">histidine kinase</fullName>
        <ecNumber evidence="2">2.7.13.3</ecNumber>
    </recommendedName>
</protein>
<evidence type="ECO:0000256" key="5">
    <source>
        <dbReference type="ARBA" id="ARBA00022741"/>
    </source>
</evidence>
<keyword evidence="12" id="KW-1185">Reference proteome</keyword>
<dbReference type="RefSeq" id="WP_136082725.1">
    <property type="nucleotide sequence ID" value="NZ_CAAHFG010000004.1"/>
</dbReference>
<dbReference type="Proteomes" id="UP000366872">
    <property type="component" value="Unassembled WGS sequence"/>
</dbReference>
<accession>A0A6C2UDE5</accession>
<dbReference type="InterPro" id="IPR050482">
    <property type="entry name" value="Sensor_HK_TwoCompSys"/>
</dbReference>
<proteinExistence type="predicted"/>
<keyword evidence="3" id="KW-0597">Phosphoprotein</keyword>
<dbReference type="InterPro" id="IPR011712">
    <property type="entry name" value="Sig_transdc_His_kin_sub3_dim/P"/>
</dbReference>
<keyword evidence="5" id="KW-0547">Nucleotide-binding</keyword>
<dbReference type="Gene3D" id="1.20.5.1930">
    <property type="match status" value="1"/>
</dbReference>